<dbReference type="AlphaFoldDB" id="A0A1R4JJK3"/>
<dbReference type="STRING" id="1255658.FM114_07785"/>
<gene>
    <name evidence="1" type="ORF">FM114_07785</name>
</gene>
<reference evidence="1 2" key="1">
    <citation type="submission" date="2017-02" db="EMBL/GenBank/DDBJ databases">
        <authorList>
            <person name="Peterson S.W."/>
        </authorList>
    </citation>
    <scope>NUCLEOTIDE SEQUENCE [LARGE SCALE GENOMIC DNA]</scope>
    <source>
        <strain evidence="1 2">LSP_Lj1</strain>
    </source>
</reference>
<keyword evidence="2" id="KW-1185">Reference proteome</keyword>
<organism evidence="1 2">
    <name type="scientific">Luteococcus japonicus LSP_Lj1</name>
    <dbReference type="NCBI Taxonomy" id="1255658"/>
    <lineage>
        <taxon>Bacteria</taxon>
        <taxon>Bacillati</taxon>
        <taxon>Actinomycetota</taxon>
        <taxon>Actinomycetes</taxon>
        <taxon>Propionibacteriales</taxon>
        <taxon>Propionibacteriaceae</taxon>
        <taxon>Luteococcus</taxon>
    </lineage>
</organism>
<proteinExistence type="predicted"/>
<evidence type="ECO:0000313" key="2">
    <source>
        <dbReference type="Proteomes" id="UP000188342"/>
    </source>
</evidence>
<dbReference type="RefSeq" id="WP_094764602.1">
    <property type="nucleotide sequence ID" value="NZ_FUKQ01000032.1"/>
</dbReference>
<evidence type="ECO:0008006" key="3">
    <source>
        <dbReference type="Google" id="ProtNLM"/>
    </source>
</evidence>
<evidence type="ECO:0000313" key="1">
    <source>
        <dbReference type="EMBL" id="SJN31965.1"/>
    </source>
</evidence>
<sequence length="298" mass="34724">MQQAITILARSDWHQRRQQHEERCDRLLSGVAERRRLGQKHPVEDFLFNYYNLRPGELRTWHPGAGVALEDPDGEYRGRRFYRHHDGISSIDGEAFMDKRSSTLEWTRTLLGRTAQNPAQFGCFGMHEWAMVYHLPPGQTRHNYLPLRFEPERVAEVVEQVGLRCSHFDAFRFFTPDAEPLNALRPTRERQPELDQPACLHANMDLYKWTGKLVPLVDSDLLLDTFELARDIRELDMRASAYDLSEWGYEPVPVETPAGRADYVRRQRDFAERAAPLRQRLLELNDKMAAHGYPGPEV</sequence>
<name>A0A1R4JJK3_9ACTN</name>
<dbReference type="EMBL" id="FUKQ01000032">
    <property type="protein sequence ID" value="SJN31965.1"/>
    <property type="molecule type" value="Genomic_DNA"/>
</dbReference>
<accession>A0A1R4JJK3</accession>
<dbReference type="OrthoDB" id="9790578at2"/>
<dbReference type="Proteomes" id="UP000188342">
    <property type="component" value="Unassembled WGS sequence"/>
</dbReference>
<protein>
    <recommendedName>
        <fullName evidence="3">3-methyladenine DNA glycosylase</fullName>
    </recommendedName>
</protein>